<evidence type="ECO:0000313" key="8">
    <source>
        <dbReference type="Proteomes" id="UP000786989"/>
    </source>
</evidence>
<evidence type="ECO:0000256" key="1">
    <source>
        <dbReference type="ARBA" id="ARBA00022793"/>
    </source>
</evidence>
<feature type="binding site" evidence="3">
    <location>
        <position position="322"/>
    </location>
    <ligand>
        <name>CTP</name>
        <dbReference type="ChEBI" id="CHEBI:37563"/>
    </ligand>
</feature>
<sequence length="398" mass="41783">MGMLEGKTVVLGVSGSISAYKSANLASLLMKQGARVRVVMTEAATKFISDLTFEALTHEKVPVGFAPEAVAVAREAGEGADAIIVAPLSANTAARLTLGMSDDAVCAAVQASSCPVLVSPAMNSNMLANAATQANLDTLAARGITVIPSASGVLACGAVGAGKLPPETTLRDYVIYACAGNKDLKGKRVLVTAGPTQESVDPVRYITNHSTGRMGFAIAKRAAMRGANVTLVVGKVNLETPLGVERVDIVSAQDMFEAVTLRASECDAIVKAAAVADYRPKTVASDKVKKKDGDMAIDLERTQDILAWLGAHRVPGQRLCGFSMETRDVLENSRAKLGRKNVDMICANCLKEDGSGFGTATNHLTLITRHGEVDLPLMDKEEAADRLLTELFSIEPLA</sequence>
<dbReference type="InterPro" id="IPR035929">
    <property type="entry name" value="CoaB-like_sf"/>
</dbReference>
<comment type="pathway">
    <text evidence="3 4">Cofactor biosynthesis; coenzyme A biosynthesis; CoA from (R)-pantothenate: step 3/5.</text>
</comment>
<dbReference type="EMBL" id="DYWI01000006">
    <property type="protein sequence ID" value="HJF64566.1"/>
    <property type="molecule type" value="Genomic_DNA"/>
</dbReference>
<feature type="region of interest" description="Phosphopantothenoylcysteine decarboxylase" evidence="3">
    <location>
        <begin position="1"/>
        <end position="188"/>
    </location>
</feature>
<dbReference type="GO" id="GO:0004632">
    <property type="term" value="F:phosphopantothenate--cysteine ligase activity"/>
    <property type="evidence" value="ECO:0007669"/>
    <property type="project" value="UniProtKB-UniRule"/>
</dbReference>
<keyword evidence="3 4" id="KW-0436">Ligase</keyword>
<dbReference type="Proteomes" id="UP000786989">
    <property type="component" value="Unassembled WGS sequence"/>
</dbReference>
<comment type="similarity">
    <text evidence="3 4">In the C-terminal section; belongs to the PPC synthetase family.</text>
</comment>
<dbReference type="GO" id="GO:0004633">
    <property type="term" value="F:phosphopantothenoylcysteine decarboxylase activity"/>
    <property type="evidence" value="ECO:0007669"/>
    <property type="project" value="UniProtKB-UniRule"/>
</dbReference>
<dbReference type="GO" id="GO:0071513">
    <property type="term" value="C:phosphopantothenoylcysteine decarboxylase complex"/>
    <property type="evidence" value="ECO:0007669"/>
    <property type="project" value="TreeGrafter"/>
</dbReference>
<dbReference type="GO" id="GO:0015941">
    <property type="term" value="P:pantothenate catabolic process"/>
    <property type="evidence" value="ECO:0007669"/>
    <property type="project" value="InterPro"/>
</dbReference>
<dbReference type="Pfam" id="PF04127">
    <property type="entry name" value="DFP"/>
    <property type="match status" value="1"/>
</dbReference>
<dbReference type="InterPro" id="IPR005252">
    <property type="entry name" value="CoaBC"/>
</dbReference>
<dbReference type="Pfam" id="PF02441">
    <property type="entry name" value="Flavoprotein"/>
    <property type="match status" value="1"/>
</dbReference>
<comment type="similarity">
    <text evidence="3 4">In the N-terminal section; belongs to the HFCD (homo-oligomeric flavin containing Cys decarboxylase) superfamily.</text>
</comment>
<keyword evidence="3 4" id="KW-0285">Flavoprotein</keyword>
<dbReference type="GO" id="GO:0015937">
    <property type="term" value="P:coenzyme A biosynthetic process"/>
    <property type="evidence" value="ECO:0007669"/>
    <property type="project" value="UniProtKB-UniRule"/>
</dbReference>
<evidence type="ECO:0000256" key="4">
    <source>
        <dbReference type="RuleBase" id="RU364078"/>
    </source>
</evidence>
<dbReference type="GO" id="GO:0046872">
    <property type="term" value="F:metal ion binding"/>
    <property type="evidence" value="ECO:0007669"/>
    <property type="project" value="UniProtKB-KW"/>
</dbReference>
<comment type="catalytic activity">
    <reaction evidence="3 4">
        <text>(R)-4'-phosphopantothenate + L-cysteine + CTP = N-[(R)-4-phosphopantothenoyl]-L-cysteine + CMP + diphosphate + H(+)</text>
        <dbReference type="Rhea" id="RHEA:19397"/>
        <dbReference type="ChEBI" id="CHEBI:10986"/>
        <dbReference type="ChEBI" id="CHEBI:15378"/>
        <dbReference type="ChEBI" id="CHEBI:33019"/>
        <dbReference type="ChEBI" id="CHEBI:35235"/>
        <dbReference type="ChEBI" id="CHEBI:37563"/>
        <dbReference type="ChEBI" id="CHEBI:59458"/>
        <dbReference type="ChEBI" id="CHEBI:60377"/>
        <dbReference type="EC" id="6.3.2.5"/>
    </reaction>
</comment>
<reference evidence="7" key="2">
    <citation type="submission" date="2021-09" db="EMBL/GenBank/DDBJ databases">
        <authorList>
            <person name="Gilroy R."/>
        </authorList>
    </citation>
    <scope>NUCLEOTIDE SEQUENCE</scope>
    <source>
        <strain evidence="7">ChiGjej6B6-11269</strain>
    </source>
</reference>
<dbReference type="Gene3D" id="3.40.50.10300">
    <property type="entry name" value="CoaB-like"/>
    <property type="match status" value="1"/>
</dbReference>
<keyword evidence="1 3" id="KW-0210">Decarboxylase</keyword>
<keyword evidence="3 4" id="KW-0288">FMN</keyword>
<comment type="caution">
    <text evidence="3">Lacks conserved residue(s) required for the propagation of feature annotation.</text>
</comment>
<dbReference type="InterPro" id="IPR003382">
    <property type="entry name" value="Flavoprotein"/>
</dbReference>
<keyword evidence="3" id="KW-0511">Multifunctional enzyme</keyword>
<feature type="binding site" evidence="3">
    <location>
        <position position="340"/>
    </location>
    <ligand>
        <name>CTP</name>
        <dbReference type="ChEBI" id="CHEBI:37563"/>
    </ligand>
</feature>
<dbReference type="EC" id="4.1.1.36" evidence="3"/>
<keyword evidence="3" id="KW-0460">Magnesium</keyword>
<reference evidence="7" key="1">
    <citation type="journal article" date="2021" name="PeerJ">
        <title>Extensive microbial diversity within the chicken gut microbiome revealed by metagenomics and culture.</title>
        <authorList>
            <person name="Gilroy R."/>
            <person name="Ravi A."/>
            <person name="Getino M."/>
            <person name="Pursley I."/>
            <person name="Horton D.L."/>
            <person name="Alikhan N.F."/>
            <person name="Baker D."/>
            <person name="Gharbi K."/>
            <person name="Hall N."/>
            <person name="Watson M."/>
            <person name="Adriaenssens E.M."/>
            <person name="Foster-Nyarko E."/>
            <person name="Jarju S."/>
            <person name="Secka A."/>
            <person name="Antonio M."/>
            <person name="Oren A."/>
            <person name="Chaudhuri R.R."/>
            <person name="La Ragione R."/>
            <person name="Hildebrand F."/>
            <person name="Pallen M.J."/>
        </authorList>
    </citation>
    <scope>NUCLEOTIDE SEQUENCE</scope>
    <source>
        <strain evidence="7">ChiGjej6B6-11269</strain>
    </source>
</reference>
<dbReference type="HAMAP" id="MF_02225">
    <property type="entry name" value="CoaBC"/>
    <property type="match status" value="1"/>
</dbReference>
<evidence type="ECO:0000256" key="3">
    <source>
        <dbReference type="HAMAP-Rule" id="MF_02225"/>
    </source>
</evidence>
<comment type="function">
    <text evidence="4">Catalyzes two steps in the biosynthesis of coenzyme A. In the first step cysteine is conjugated to 4'-phosphopantothenate to form 4-phosphopantothenoylcysteine, in the latter compound is decarboxylated to form 4'-phosphopantotheine.</text>
</comment>
<dbReference type="EC" id="6.3.2.5" evidence="3"/>
<organism evidence="7 8">
    <name type="scientific">Slackia equolifaciens</name>
    <dbReference type="NCBI Taxonomy" id="498718"/>
    <lineage>
        <taxon>Bacteria</taxon>
        <taxon>Bacillati</taxon>
        <taxon>Actinomycetota</taxon>
        <taxon>Coriobacteriia</taxon>
        <taxon>Eggerthellales</taxon>
        <taxon>Eggerthellaceae</taxon>
        <taxon>Slackia</taxon>
    </lineage>
</organism>
<feature type="domain" description="DNA/pantothenate metabolism flavoprotein C-terminal" evidence="6">
    <location>
        <begin position="184"/>
        <end position="391"/>
    </location>
</feature>
<comment type="catalytic activity">
    <reaction evidence="3 4">
        <text>N-[(R)-4-phosphopantothenoyl]-L-cysteine + H(+) = (R)-4'-phosphopantetheine + CO2</text>
        <dbReference type="Rhea" id="RHEA:16793"/>
        <dbReference type="ChEBI" id="CHEBI:15378"/>
        <dbReference type="ChEBI" id="CHEBI:16526"/>
        <dbReference type="ChEBI" id="CHEBI:59458"/>
        <dbReference type="ChEBI" id="CHEBI:61723"/>
        <dbReference type="EC" id="4.1.1.36"/>
    </reaction>
</comment>
<dbReference type="SUPFAM" id="SSF52507">
    <property type="entry name" value="Homo-oligomeric flavin-containing Cys decarboxylases, HFCD"/>
    <property type="match status" value="1"/>
</dbReference>
<protein>
    <recommendedName>
        <fullName evidence="3">Coenzyme A biosynthesis bifunctional protein CoaBC</fullName>
    </recommendedName>
    <alternativeName>
        <fullName evidence="3">DNA/pantothenate metabolism flavoprotein</fullName>
    </alternativeName>
    <alternativeName>
        <fullName evidence="3">Phosphopantothenoylcysteine synthetase/decarboxylase</fullName>
        <shortName evidence="3">PPCS-PPCDC</shortName>
    </alternativeName>
    <domain>
        <recommendedName>
            <fullName evidence="3">Phosphopantothenoylcysteine decarboxylase</fullName>
            <shortName evidence="3">PPC decarboxylase</shortName>
            <shortName evidence="3">PPC-DC</shortName>
            <ecNumber evidence="3">4.1.1.36</ecNumber>
        </recommendedName>
        <alternativeName>
            <fullName evidence="3">CoaC</fullName>
        </alternativeName>
    </domain>
    <domain>
        <recommendedName>
            <fullName evidence="3">Phosphopantothenate--cysteine ligase</fullName>
            <ecNumber evidence="3">6.3.2.5</ecNumber>
        </recommendedName>
        <alternativeName>
            <fullName evidence="3">CoaB</fullName>
        </alternativeName>
        <alternativeName>
            <fullName evidence="3">Phosphopantothenoylcysteine synthetase</fullName>
            <shortName evidence="3">PPC synthetase</shortName>
            <shortName evidence="3">PPC-S</shortName>
        </alternativeName>
    </domain>
</protein>
<gene>
    <name evidence="3 7" type="primary">coaBC</name>
    <name evidence="7" type="ORF">K8U77_00400</name>
</gene>
<dbReference type="SUPFAM" id="SSF102645">
    <property type="entry name" value="CoaB-like"/>
    <property type="match status" value="1"/>
</dbReference>
<dbReference type="GO" id="GO:0010181">
    <property type="term" value="F:FMN binding"/>
    <property type="evidence" value="ECO:0007669"/>
    <property type="project" value="UniProtKB-UniRule"/>
</dbReference>
<dbReference type="AlphaFoldDB" id="A0A9D2UUX6"/>
<comment type="function">
    <text evidence="3">Catalyzes two sequential steps in the biosynthesis of coenzyme A. In the first step cysteine is conjugated to 4'-phosphopantothenate to form 4-phosphopantothenoylcysteine. In the second step the latter compound is decarboxylated to form 4'-phosphopantotheine.</text>
</comment>
<evidence type="ECO:0000259" key="5">
    <source>
        <dbReference type="Pfam" id="PF02441"/>
    </source>
</evidence>
<feature type="binding site" evidence="3">
    <location>
        <position position="336"/>
    </location>
    <ligand>
        <name>CTP</name>
        <dbReference type="ChEBI" id="CHEBI:37563"/>
    </ligand>
</feature>
<comment type="caution">
    <text evidence="7">The sequence shown here is derived from an EMBL/GenBank/DDBJ whole genome shotgun (WGS) entry which is preliminary data.</text>
</comment>
<name>A0A9D2UUX6_9ACTN</name>
<comment type="cofactor">
    <cofactor evidence="3">
        <name>Mg(2+)</name>
        <dbReference type="ChEBI" id="CHEBI:18420"/>
    </cofactor>
</comment>
<dbReference type="PANTHER" id="PTHR14359">
    <property type="entry name" value="HOMO-OLIGOMERIC FLAVIN CONTAINING CYS DECARBOXYLASE FAMILY"/>
    <property type="match status" value="1"/>
</dbReference>
<feature type="active site" description="Proton donor" evidence="3">
    <location>
        <position position="156"/>
    </location>
</feature>
<feature type="region of interest" description="Phosphopantothenate--cysteine ligase" evidence="3">
    <location>
        <begin position="189"/>
        <end position="398"/>
    </location>
</feature>
<keyword evidence="2 3" id="KW-0456">Lyase</keyword>
<dbReference type="NCBIfam" id="TIGR00521">
    <property type="entry name" value="coaBC_dfp"/>
    <property type="match status" value="1"/>
</dbReference>
<accession>A0A9D2UUX6</accession>
<comment type="pathway">
    <text evidence="3 4">Cofactor biosynthesis; coenzyme A biosynthesis; CoA from (R)-pantothenate: step 2/5.</text>
</comment>
<comment type="cofactor">
    <cofactor evidence="3">
        <name>FMN</name>
        <dbReference type="ChEBI" id="CHEBI:58210"/>
    </cofactor>
    <text evidence="3">Binds 1 FMN per subunit.</text>
</comment>
<evidence type="ECO:0000256" key="2">
    <source>
        <dbReference type="ARBA" id="ARBA00023239"/>
    </source>
</evidence>
<feature type="binding site" evidence="3">
    <location>
        <position position="277"/>
    </location>
    <ligand>
        <name>CTP</name>
        <dbReference type="ChEBI" id="CHEBI:37563"/>
    </ligand>
</feature>
<feature type="domain" description="Flavoprotein" evidence="5">
    <location>
        <begin position="7"/>
        <end position="139"/>
    </location>
</feature>
<feature type="binding site" evidence="3">
    <location>
        <position position="287"/>
    </location>
    <ligand>
        <name>CTP</name>
        <dbReference type="ChEBI" id="CHEBI:37563"/>
    </ligand>
</feature>
<keyword evidence="3" id="KW-0479">Metal-binding</keyword>
<evidence type="ECO:0000313" key="7">
    <source>
        <dbReference type="EMBL" id="HJF64566.1"/>
    </source>
</evidence>
<dbReference type="PANTHER" id="PTHR14359:SF6">
    <property type="entry name" value="PHOSPHOPANTOTHENOYLCYSTEINE DECARBOXYLASE"/>
    <property type="match status" value="1"/>
</dbReference>
<dbReference type="InterPro" id="IPR007085">
    <property type="entry name" value="DNA/pantothenate-metab_flavo_C"/>
</dbReference>
<dbReference type="Gene3D" id="3.40.50.1950">
    <property type="entry name" value="Flavin prenyltransferase-like"/>
    <property type="match status" value="1"/>
</dbReference>
<dbReference type="InterPro" id="IPR036551">
    <property type="entry name" value="Flavin_trans-like"/>
</dbReference>
<proteinExistence type="inferred from homology"/>
<evidence type="ECO:0000259" key="6">
    <source>
        <dbReference type="Pfam" id="PF04127"/>
    </source>
</evidence>